<dbReference type="PANTHER" id="PTHR43685">
    <property type="entry name" value="GLYCOSYLTRANSFERASE"/>
    <property type="match status" value="1"/>
</dbReference>
<comment type="similarity">
    <text evidence="1">Belongs to the glycosyltransferase 2 family.</text>
</comment>
<dbReference type="Proteomes" id="UP000278398">
    <property type="component" value="Unassembled WGS sequence"/>
</dbReference>
<evidence type="ECO:0000313" key="5">
    <source>
        <dbReference type="EMBL" id="RST80097.1"/>
    </source>
</evidence>
<reference evidence="5 6" key="1">
    <citation type="submission" date="2018-12" db="EMBL/GenBank/DDBJ databases">
        <title>Mesorhizobium carbonis sp. nov., isolated from coal mine water.</title>
        <authorList>
            <person name="Xin W."/>
            <person name="Xu Z."/>
            <person name="Xiang F."/>
            <person name="Zhang J."/>
            <person name="Xi L."/>
            <person name="Liu J."/>
        </authorList>
    </citation>
    <scope>NUCLEOTIDE SEQUENCE [LARGE SCALE GENOMIC DNA]</scope>
    <source>
        <strain evidence="5 6">B2.3</strain>
    </source>
</reference>
<proteinExistence type="inferred from homology"/>
<dbReference type="InterPro" id="IPR050834">
    <property type="entry name" value="Glycosyltransf_2"/>
</dbReference>
<dbReference type="Gene3D" id="3.90.550.10">
    <property type="entry name" value="Spore Coat Polysaccharide Biosynthesis Protein SpsA, Chain A"/>
    <property type="match status" value="1"/>
</dbReference>
<evidence type="ECO:0000256" key="2">
    <source>
        <dbReference type="ARBA" id="ARBA00022676"/>
    </source>
</evidence>
<dbReference type="PANTHER" id="PTHR43685:SF5">
    <property type="entry name" value="GLYCOSYLTRANSFERASE EPSE-RELATED"/>
    <property type="match status" value="1"/>
</dbReference>
<dbReference type="Pfam" id="PF00535">
    <property type="entry name" value="Glycos_transf_2"/>
    <property type="match status" value="1"/>
</dbReference>
<dbReference type="OrthoDB" id="5291101at2"/>
<organism evidence="5 6">
    <name type="scientific">Aquibium carbonis</name>
    <dbReference type="NCBI Taxonomy" id="2495581"/>
    <lineage>
        <taxon>Bacteria</taxon>
        <taxon>Pseudomonadati</taxon>
        <taxon>Pseudomonadota</taxon>
        <taxon>Alphaproteobacteria</taxon>
        <taxon>Hyphomicrobiales</taxon>
        <taxon>Phyllobacteriaceae</taxon>
        <taxon>Aquibium</taxon>
    </lineage>
</organism>
<gene>
    <name evidence="5" type="ORF">EJC49_24695</name>
</gene>
<keyword evidence="3 5" id="KW-0808">Transferase</keyword>
<dbReference type="AlphaFoldDB" id="A0A3R9XYJ0"/>
<dbReference type="InterPro" id="IPR029044">
    <property type="entry name" value="Nucleotide-diphossugar_trans"/>
</dbReference>
<dbReference type="GO" id="GO:0016757">
    <property type="term" value="F:glycosyltransferase activity"/>
    <property type="evidence" value="ECO:0007669"/>
    <property type="project" value="UniProtKB-KW"/>
</dbReference>
<dbReference type="InterPro" id="IPR001173">
    <property type="entry name" value="Glyco_trans_2-like"/>
</dbReference>
<feature type="domain" description="Glycosyltransferase 2-like" evidence="4">
    <location>
        <begin position="93"/>
        <end position="240"/>
    </location>
</feature>
<sequence length="355" mass="39919">MATATTRRCGFAAPARSRRTCRSKPACRFWPSSAPSSIIWPAAPPRRAARRRRRWWWPGWQRRGALPDSDAARARSPRRSRRFTVLLPVLRPPWFLPHAVRSVLGQTVEDLELCIVCDGAPPETVAAARDLAAVDQRIHVFRFAKGERHGEAHRAAVLDGARSRFVAQIGDDDLWYPDHLAVLARLLARADLAAVCQVRLMADGVVRPVPTFSSLADPHVRERMLSQTWNFFGPSEAGYRLAAYRALPVGWSPAPPDLFSDLFMWRKFLRQPDLTFASRFAVTSLKFGAADWSATGPEQQAAIIAREAALLHDRTRRDEITRIARDGVDVSLRAEPTLRARLLRPFRTALDAVRT</sequence>
<dbReference type="CDD" id="cd00761">
    <property type="entry name" value="Glyco_tranf_GTA_type"/>
    <property type="match status" value="1"/>
</dbReference>
<name>A0A3R9XYJ0_9HYPH</name>
<protein>
    <submittedName>
        <fullName evidence="5">Glycosyltransferase family 2 protein</fullName>
    </submittedName>
</protein>
<dbReference type="SUPFAM" id="SSF53448">
    <property type="entry name" value="Nucleotide-diphospho-sugar transferases"/>
    <property type="match status" value="1"/>
</dbReference>
<evidence type="ECO:0000256" key="1">
    <source>
        <dbReference type="ARBA" id="ARBA00006739"/>
    </source>
</evidence>
<dbReference type="EMBL" id="RWKW01000146">
    <property type="protein sequence ID" value="RST80097.1"/>
    <property type="molecule type" value="Genomic_DNA"/>
</dbReference>
<evidence type="ECO:0000259" key="4">
    <source>
        <dbReference type="Pfam" id="PF00535"/>
    </source>
</evidence>
<keyword evidence="6" id="KW-1185">Reference proteome</keyword>
<keyword evidence="2" id="KW-0328">Glycosyltransferase</keyword>
<comment type="caution">
    <text evidence="5">The sequence shown here is derived from an EMBL/GenBank/DDBJ whole genome shotgun (WGS) entry which is preliminary data.</text>
</comment>
<evidence type="ECO:0000256" key="3">
    <source>
        <dbReference type="ARBA" id="ARBA00022679"/>
    </source>
</evidence>
<evidence type="ECO:0000313" key="6">
    <source>
        <dbReference type="Proteomes" id="UP000278398"/>
    </source>
</evidence>
<accession>A0A3R9XYJ0</accession>